<dbReference type="PANTHER" id="PTHR43798:SF33">
    <property type="entry name" value="HYDROLASE, PUTATIVE (AFU_ORTHOLOGUE AFUA_2G14860)-RELATED"/>
    <property type="match status" value="1"/>
</dbReference>
<dbReference type="AlphaFoldDB" id="A0A2T1A4Q5"/>
<sequence>MTFNSEQSLVDDAVNPYGPLPAATDAEPVTVQSGDPNTDGAELGGYAWWASDPAPAVLFLHGWGQDASYHYGRARDLHARGWNAVSLGLRGWPGSDGEDEYGLHADDDLGAALRMLNARPSVTGTVVLGFSMGGLIGAVGVANAGGAAGLVMVSSPTDLPAAYRDTGRDMLRTYYDATLTDGQWTGCSPITYVAELTVPTLVVVGTEDRMIPPSQGRALAAALPSAQLLEIEGMRHVPADEDWALIMERTLDLLPGATD</sequence>
<dbReference type="Proteomes" id="UP000237752">
    <property type="component" value="Unassembled WGS sequence"/>
</dbReference>
<dbReference type="RefSeq" id="WP_106347730.1">
    <property type="nucleotide sequence ID" value="NZ_PVUE01000002.1"/>
</dbReference>
<dbReference type="GO" id="GO:0016020">
    <property type="term" value="C:membrane"/>
    <property type="evidence" value="ECO:0007669"/>
    <property type="project" value="TreeGrafter"/>
</dbReference>
<dbReference type="InterPro" id="IPR050266">
    <property type="entry name" value="AB_hydrolase_sf"/>
</dbReference>
<evidence type="ECO:0000313" key="4">
    <source>
        <dbReference type="Proteomes" id="UP000237752"/>
    </source>
</evidence>
<dbReference type="PANTHER" id="PTHR43798">
    <property type="entry name" value="MONOACYLGLYCEROL LIPASE"/>
    <property type="match status" value="1"/>
</dbReference>
<dbReference type="GO" id="GO:0004177">
    <property type="term" value="F:aminopeptidase activity"/>
    <property type="evidence" value="ECO:0007669"/>
    <property type="project" value="UniProtKB-KW"/>
</dbReference>
<keyword evidence="3" id="KW-0645">Protease</keyword>
<dbReference type="OrthoDB" id="2987348at2"/>
<gene>
    <name evidence="3" type="ORF">CLV47_102271</name>
</gene>
<dbReference type="InterPro" id="IPR000073">
    <property type="entry name" value="AB_hydrolase_1"/>
</dbReference>
<keyword evidence="3" id="KW-0031">Aminopeptidase</keyword>
<dbReference type="EMBL" id="PVUE01000002">
    <property type="protein sequence ID" value="PRZ43582.1"/>
    <property type="molecule type" value="Genomic_DNA"/>
</dbReference>
<protein>
    <submittedName>
        <fullName evidence="3">Serine aminopeptidase S33 family</fullName>
    </submittedName>
</protein>
<dbReference type="Gene3D" id="3.40.50.1820">
    <property type="entry name" value="alpha/beta hydrolase"/>
    <property type="match status" value="1"/>
</dbReference>
<evidence type="ECO:0000313" key="3">
    <source>
        <dbReference type="EMBL" id="PRZ43582.1"/>
    </source>
</evidence>
<reference evidence="3 4" key="1">
    <citation type="submission" date="2018-03" db="EMBL/GenBank/DDBJ databases">
        <title>Genomic Encyclopedia of Archaeal and Bacterial Type Strains, Phase II (KMG-II): from individual species to whole genera.</title>
        <authorList>
            <person name="Goeker M."/>
        </authorList>
    </citation>
    <scope>NUCLEOTIDE SEQUENCE [LARGE SCALE GENOMIC DNA]</scope>
    <source>
        <strain evidence="3 4">DSM 100065</strain>
    </source>
</reference>
<dbReference type="SUPFAM" id="SSF53474">
    <property type="entry name" value="alpha/beta-Hydrolases"/>
    <property type="match status" value="1"/>
</dbReference>
<keyword evidence="3" id="KW-0378">Hydrolase</keyword>
<proteinExistence type="predicted"/>
<feature type="region of interest" description="Disordered" evidence="1">
    <location>
        <begin position="1"/>
        <end position="37"/>
    </location>
</feature>
<organism evidence="3 4">
    <name type="scientific">Antricoccus suffuscus</name>
    <dbReference type="NCBI Taxonomy" id="1629062"/>
    <lineage>
        <taxon>Bacteria</taxon>
        <taxon>Bacillati</taxon>
        <taxon>Actinomycetota</taxon>
        <taxon>Actinomycetes</taxon>
        <taxon>Geodermatophilales</taxon>
        <taxon>Antricoccaceae</taxon>
        <taxon>Antricoccus</taxon>
    </lineage>
</organism>
<name>A0A2T1A4Q5_9ACTN</name>
<evidence type="ECO:0000256" key="1">
    <source>
        <dbReference type="SAM" id="MobiDB-lite"/>
    </source>
</evidence>
<comment type="caution">
    <text evidence="3">The sequence shown here is derived from an EMBL/GenBank/DDBJ whole genome shotgun (WGS) entry which is preliminary data.</text>
</comment>
<accession>A0A2T1A4Q5</accession>
<dbReference type="InterPro" id="IPR029058">
    <property type="entry name" value="AB_hydrolase_fold"/>
</dbReference>
<evidence type="ECO:0000259" key="2">
    <source>
        <dbReference type="Pfam" id="PF12697"/>
    </source>
</evidence>
<keyword evidence="4" id="KW-1185">Reference proteome</keyword>
<feature type="domain" description="AB hydrolase-1" evidence="2">
    <location>
        <begin position="57"/>
        <end position="244"/>
    </location>
</feature>
<dbReference type="Pfam" id="PF12697">
    <property type="entry name" value="Abhydrolase_6"/>
    <property type="match status" value="1"/>
</dbReference>